<keyword evidence="3" id="KW-1185">Reference proteome</keyword>
<dbReference type="Proteomes" id="UP000633205">
    <property type="component" value="Unassembled WGS sequence"/>
</dbReference>
<dbReference type="Pfam" id="PF12697">
    <property type="entry name" value="Abhydrolase_6"/>
    <property type="match status" value="1"/>
</dbReference>
<sequence length="260" mass="26699">MARPDLAVTEPIGAEGAPLIVLGPSLGTASAVLWEDVVPILAQRFRVVTWDLPGHGASKPPTGPFTVEDLADAVADAVRSLGEPVFAAGVSLGGAVTQALAIRHGDLLRAVAVVCSGPNFAAGAEAWLERAATVRAQGTPVLISASAGRWFAPGSIAARPDITGRLLHTLSDADDEGYAACCEALAEFDVRDQLGSVTRPMLVMYGSDDTATPKADSEAIAAAVPDARLVGIDDAAHLAPAEKPVEVATELVTFFEGSSR</sequence>
<dbReference type="GO" id="GO:0003824">
    <property type="term" value="F:catalytic activity"/>
    <property type="evidence" value="ECO:0007669"/>
    <property type="project" value="UniProtKB-ARBA"/>
</dbReference>
<proteinExistence type="predicted"/>
<dbReference type="RefSeq" id="WP_188710850.1">
    <property type="nucleotide sequence ID" value="NZ_BMHO01000001.1"/>
</dbReference>
<dbReference type="PANTHER" id="PTHR43194:SF2">
    <property type="entry name" value="PEROXISOMAL MEMBRANE PROTEIN LPX1"/>
    <property type="match status" value="1"/>
</dbReference>
<comment type="caution">
    <text evidence="2">The sequence shown here is derived from an EMBL/GenBank/DDBJ whole genome shotgun (WGS) entry which is preliminary data.</text>
</comment>
<dbReference type="SUPFAM" id="SSF53474">
    <property type="entry name" value="alpha/beta-Hydrolases"/>
    <property type="match status" value="1"/>
</dbReference>
<feature type="domain" description="AB hydrolase-1" evidence="1">
    <location>
        <begin position="30"/>
        <end position="248"/>
    </location>
</feature>
<dbReference type="InterPro" id="IPR000073">
    <property type="entry name" value="AB_hydrolase_1"/>
</dbReference>
<dbReference type="Gene3D" id="3.40.50.1820">
    <property type="entry name" value="alpha/beta hydrolase"/>
    <property type="match status" value="1"/>
</dbReference>
<protein>
    <recommendedName>
        <fullName evidence="1">AB hydrolase-1 domain-containing protein</fullName>
    </recommendedName>
</protein>
<accession>A0A917DCK1</accession>
<evidence type="ECO:0000259" key="1">
    <source>
        <dbReference type="Pfam" id="PF12697"/>
    </source>
</evidence>
<reference evidence="2" key="2">
    <citation type="submission" date="2020-09" db="EMBL/GenBank/DDBJ databases">
        <authorList>
            <person name="Sun Q."/>
            <person name="Zhou Y."/>
        </authorList>
    </citation>
    <scope>NUCLEOTIDE SEQUENCE</scope>
    <source>
        <strain evidence="2">CGMCC 1.15152</strain>
    </source>
</reference>
<dbReference type="PANTHER" id="PTHR43194">
    <property type="entry name" value="HYDROLASE ALPHA/BETA FOLD FAMILY"/>
    <property type="match status" value="1"/>
</dbReference>
<dbReference type="InterPro" id="IPR050228">
    <property type="entry name" value="Carboxylesterase_BioH"/>
</dbReference>
<evidence type="ECO:0000313" key="3">
    <source>
        <dbReference type="Proteomes" id="UP000633205"/>
    </source>
</evidence>
<evidence type="ECO:0000313" key="2">
    <source>
        <dbReference type="EMBL" id="GGD28934.1"/>
    </source>
</evidence>
<dbReference type="PRINTS" id="PR00111">
    <property type="entry name" value="ABHYDROLASE"/>
</dbReference>
<dbReference type="InterPro" id="IPR029058">
    <property type="entry name" value="AB_hydrolase_fold"/>
</dbReference>
<name>A0A917DCK1_9MICO</name>
<dbReference type="EMBL" id="BMHO01000001">
    <property type="protein sequence ID" value="GGD28934.1"/>
    <property type="molecule type" value="Genomic_DNA"/>
</dbReference>
<dbReference type="AlphaFoldDB" id="A0A917DCK1"/>
<reference evidence="2" key="1">
    <citation type="journal article" date="2014" name="Int. J. Syst. Evol. Microbiol.">
        <title>Complete genome sequence of Corynebacterium casei LMG S-19264T (=DSM 44701T), isolated from a smear-ripened cheese.</title>
        <authorList>
            <consortium name="US DOE Joint Genome Institute (JGI-PGF)"/>
            <person name="Walter F."/>
            <person name="Albersmeier A."/>
            <person name="Kalinowski J."/>
            <person name="Ruckert C."/>
        </authorList>
    </citation>
    <scope>NUCLEOTIDE SEQUENCE</scope>
    <source>
        <strain evidence="2">CGMCC 1.15152</strain>
    </source>
</reference>
<gene>
    <name evidence="2" type="ORF">GCM10010915_06290</name>
</gene>
<organism evidence="2 3">
    <name type="scientific">Microbacterium faecale</name>
    <dbReference type="NCBI Taxonomy" id="1804630"/>
    <lineage>
        <taxon>Bacteria</taxon>
        <taxon>Bacillati</taxon>
        <taxon>Actinomycetota</taxon>
        <taxon>Actinomycetes</taxon>
        <taxon>Micrococcales</taxon>
        <taxon>Microbacteriaceae</taxon>
        <taxon>Microbacterium</taxon>
    </lineage>
</organism>